<keyword evidence="2" id="KW-1185">Reference proteome</keyword>
<gene>
    <name evidence="1" type="ordered locus">Tbd_1485</name>
</gene>
<dbReference type="EMBL" id="CP000116">
    <property type="protein sequence ID" value="AAZ97438.1"/>
    <property type="molecule type" value="Genomic_DNA"/>
</dbReference>
<dbReference type="KEGG" id="tbd:Tbd_1485"/>
<reference evidence="1 2" key="1">
    <citation type="journal article" date="2006" name="J. Bacteriol.">
        <title>The genome sequence of the obligately chemolithoautotrophic, facultatively anaerobic bacterium Thiobacillus denitrificans.</title>
        <authorList>
            <person name="Beller H.R."/>
            <person name="Chain P.S."/>
            <person name="Letain T.E."/>
            <person name="Chakicherla A."/>
            <person name="Larimer F.W."/>
            <person name="Richardson P.M."/>
            <person name="Coleman M.A."/>
            <person name="Wood A.P."/>
            <person name="Kelly D.P."/>
        </authorList>
    </citation>
    <scope>NUCLEOTIDE SEQUENCE [LARGE SCALE GENOMIC DNA]</scope>
    <source>
        <strain evidence="1 2">ATCC 25259</strain>
    </source>
</reference>
<name>Q3SIT7_THIDA</name>
<organism evidence="1 2">
    <name type="scientific">Thiobacillus denitrificans (strain ATCC 25259 / T1)</name>
    <dbReference type="NCBI Taxonomy" id="292415"/>
    <lineage>
        <taxon>Bacteria</taxon>
        <taxon>Pseudomonadati</taxon>
        <taxon>Pseudomonadota</taxon>
        <taxon>Betaproteobacteria</taxon>
        <taxon>Nitrosomonadales</taxon>
        <taxon>Thiobacillaceae</taxon>
        <taxon>Thiobacillus</taxon>
    </lineage>
</organism>
<dbReference type="HOGENOM" id="CLU_444745_0_0_4"/>
<accession>Q3SIT7</accession>
<proteinExistence type="predicted"/>
<dbReference type="Proteomes" id="UP000008291">
    <property type="component" value="Chromosome"/>
</dbReference>
<evidence type="ECO:0000313" key="2">
    <source>
        <dbReference type="Proteomes" id="UP000008291"/>
    </source>
</evidence>
<dbReference type="eggNOG" id="ENOG502Z9VA">
    <property type="taxonomic scope" value="Bacteria"/>
</dbReference>
<protein>
    <submittedName>
        <fullName evidence="1">Uncharacterized protein</fullName>
    </submittedName>
</protein>
<evidence type="ECO:0000313" key="1">
    <source>
        <dbReference type="EMBL" id="AAZ97438.1"/>
    </source>
</evidence>
<sequence>MQPPACGIDGYYKAFASKHAPRAGPTSMNIPANAFSVQFPAAIAASGEAAAANLLGCIARHQDRIPDLADLGRRLCERVAPPGLAAPRAPTDERGSPLDALIALHEECAALLEQAMWSGSGDFHALLTDYQALFREQEALRRLRGDVRHHFILGIPVADRPLHLKACLESIYQVCAVFDYGGHESGSWDTVQVVVSEDSRDEANVRRHIELVEEYRQKGLRVVHFGLAEQYELLHALPSQQRERLGTLLTTQPRDRFYLKGQAANRNLSYLKFLQLTEDTRNTLYYLIDSDQSLCVNRQTAAGEEAVYALPYFHAIDRIFHDTDTVMLTGKMVGDPPVSPAVMAANFLDDVTAFFARLATLHAEQACQFHALPKEPVGDAAYHDMAKLFGFENQPATFPYACRLAGEHDHVACLNDFAQRLNAFFFGEHLTRKTGFAYGSGYTALAPARTVYPGNYIVNYAGLKYVIPFGHLRLRMSGPTAGRLIAAEIGHRFASFNMPNLHRRTTETGPGDDFRPGVEADAARVDVSNEFERQFFGDLMLFSTEALVKETDVTRPFAQDAIEAVVAQKEVELLALYQQKHDAIGERNRQLSALVFDVGHWWLRASEQAPGLAPALRQVRAFIDNIDRNFGEEAQAWRQIQSAEHRAARKRQIVEALMNYRAERDAWDSLF</sequence>
<dbReference type="AlphaFoldDB" id="Q3SIT7"/>